<dbReference type="InterPro" id="IPR055235">
    <property type="entry name" value="ASD1_cat"/>
</dbReference>
<dbReference type="EMBL" id="JBHUCM010000017">
    <property type="protein sequence ID" value="MFD1539440.1"/>
    <property type="molecule type" value="Genomic_DNA"/>
</dbReference>
<evidence type="ECO:0000256" key="1">
    <source>
        <dbReference type="SAM" id="MobiDB-lite"/>
    </source>
</evidence>
<protein>
    <recommendedName>
        <fullName evidence="2">Alpha-L-arabinofuranosidase 1 catalytic domain-containing protein</fullName>
    </recommendedName>
</protein>
<dbReference type="Pfam" id="PF22848">
    <property type="entry name" value="ASD1_dom"/>
    <property type="match status" value="1"/>
</dbReference>
<dbReference type="SUPFAM" id="SSF51011">
    <property type="entry name" value="Glycosyl hydrolase domain"/>
    <property type="match status" value="1"/>
</dbReference>
<evidence type="ECO:0000313" key="4">
    <source>
        <dbReference type="Proteomes" id="UP001597097"/>
    </source>
</evidence>
<proteinExistence type="predicted"/>
<dbReference type="PANTHER" id="PTHR43576:SF3">
    <property type="entry name" value="ALPHA-L-ARABINOFURANOSIDASE C"/>
    <property type="match status" value="1"/>
</dbReference>
<sequence>PDGIVRLSEQAGLDMLRYPGGTVANLFDFRRAIGPQDQRKCQTSGGFANGRFASTDSRFGPDENEKYVRSIGGETMMMVSAINQSAADAADFVEYMNAPADGKGTNPNGGVNWGDVRARNGHPKPYGIRYWEFGNEPYLVGQHYWWSGEATARLQQFIEGGWQRQTAKDASYQDNDGLFRGCDLATRRQGTGEPNQEYRVRFAPIALPGDDEGAAGVGDGPIAEPVLRVAGSPWQRVASLAGQASDAHVYTVGKADGIVRFGDGTHGAVPPAGASLSIEYTSGIHQGYVAFRKAMKAVDPSIEVCSGWGRPEFVEAMGSRPYDCLGTHSYSTPLADGTLTRYGNLQVAAARRDADLSDLRDRMARHFPDAATRPDLLVTEYGTLNTPAPAYEARLAHVLYLAAQVAGQLENDVRVSINSNTADLPQDDGSPDPANLFGSPPDFLMTGRAHMLGLYATMAGGHVVKSAVTGNPALTAPAGTYAALRVVSTCNGGVIRTMVVNRDAEHTVPADVALPGKGVTGTVSVSTVNGASVESYNAPDHPRDISVRVSREKADQGVLSHEFEPHSVTLLRFTGQGRACGS</sequence>
<comment type="caution">
    <text evidence="3">The sequence shown here is derived from an EMBL/GenBank/DDBJ whole genome shotgun (WGS) entry which is preliminary data.</text>
</comment>
<evidence type="ECO:0000313" key="3">
    <source>
        <dbReference type="EMBL" id="MFD1539440.1"/>
    </source>
</evidence>
<dbReference type="InterPro" id="IPR013780">
    <property type="entry name" value="Glyco_hydro_b"/>
</dbReference>
<dbReference type="PANTHER" id="PTHR43576">
    <property type="entry name" value="ALPHA-L-ARABINOFURANOSIDASE C-RELATED"/>
    <property type="match status" value="1"/>
</dbReference>
<dbReference type="Proteomes" id="UP001597097">
    <property type="component" value="Unassembled WGS sequence"/>
</dbReference>
<name>A0ABW4G9Y2_9ACTN</name>
<dbReference type="SUPFAM" id="SSF51445">
    <property type="entry name" value="(Trans)glycosidases"/>
    <property type="match status" value="2"/>
</dbReference>
<reference evidence="4" key="1">
    <citation type="journal article" date="2019" name="Int. J. Syst. Evol. Microbiol.">
        <title>The Global Catalogue of Microorganisms (GCM) 10K type strain sequencing project: providing services to taxonomists for standard genome sequencing and annotation.</title>
        <authorList>
            <consortium name="The Broad Institute Genomics Platform"/>
            <consortium name="The Broad Institute Genome Sequencing Center for Infectious Disease"/>
            <person name="Wu L."/>
            <person name="Ma J."/>
        </authorList>
    </citation>
    <scope>NUCLEOTIDE SEQUENCE [LARGE SCALE GENOMIC DNA]</scope>
    <source>
        <strain evidence="4">CGMCC 1.15399</strain>
    </source>
</reference>
<accession>A0ABW4G9Y2</accession>
<feature type="domain" description="Alpha-L-arabinofuranosidase 1 catalytic" evidence="2">
    <location>
        <begin position="14"/>
        <end position="144"/>
    </location>
</feature>
<dbReference type="Gene3D" id="2.60.40.1180">
    <property type="entry name" value="Golgi alpha-mannosidase II"/>
    <property type="match status" value="1"/>
</dbReference>
<dbReference type="Gene3D" id="3.20.20.80">
    <property type="entry name" value="Glycosidases"/>
    <property type="match status" value="2"/>
</dbReference>
<gene>
    <name evidence="3" type="ORF">ACFSJ0_20460</name>
</gene>
<feature type="non-terminal residue" evidence="3">
    <location>
        <position position="1"/>
    </location>
</feature>
<feature type="compositionally biased region" description="Polar residues" evidence="1">
    <location>
        <begin position="41"/>
        <end position="57"/>
    </location>
</feature>
<organism evidence="3 4">
    <name type="scientific">Nonomuraea guangzhouensis</name>
    <dbReference type="NCBI Taxonomy" id="1291555"/>
    <lineage>
        <taxon>Bacteria</taxon>
        <taxon>Bacillati</taxon>
        <taxon>Actinomycetota</taxon>
        <taxon>Actinomycetes</taxon>
        <taxon>Streptosporangiales</taxon>
        <taxon>Streptosporangiaceae</taxon>
        <taxon>Nonomuraea</taxon>
    </lineage>
</organism>
<keyword evidence="4" id="KW-1185">Reference proteome</keyword>
<dbReference type="InterPro" id="IPR017853">
    <property type="entry name" value="GH"/>
</dbReference>
<feature type="region of interest" description="Disordered" evidence="1">
    <location>
        <begin position="38"/>
        <end position="63"/>
    </location>
</feature>
<evidence type="ECO:0000259" key="2">
    <source>
        <dbReference type="Pfam" id="PF22848"/>
    </source>
</evidence>